<evidence type="ECO:0000313" key="2">
    <source>
        <dbReference type="EMBL" id="KAH3754345.1"/>
    </source>
</evidence>
<organism evidence="2 3">
    <name type="scientific">Dreissena polymorpha</name>
    <name type="common">Zebra mussel</name>
    <name type="synonym">Mytilus polymorpha</name>
    <dbReference type="NCBI Taxonomy" id="45954"/>
    <lineage>
        <taxon>Eukaryota</taxon>
        <taxon>Metazoa</taxon>
        <taxon>Spiralia</taxon>
        <taxon>Lophotrochozoa</taxon>
        <taxon>Mollusca</taxon>
        <taxon>Bivalvia</taxon>
        <taxon>Autobranchia</taxon>
        <taxon>Heteroconchia</taxon>
        <taxon>Euheterodonta</taxon>
        <taxon>Imparidentia</taxon>
        <taxon>Neoheterodontei</taxon>
        <taxon>Myida</taxon>
        <taxon>Dreissenoidea</taxon>
        <taxon>Dreissenidae</taxon>
        <taxon>Dreissena</taxon>
    </lineage>
</organism>
<name>A0A9D4IAG3_DREPO</name>
<dbReference type="Proteomes" id="UP000828390">
    <property type="component" value="Unassembled WGS sequence"/>
</dbReference>
<sequence>MYPLAGPDCVNDATSHRACSTHAPRCRKEIPQKPDAPSGTAARGAVDAQIDSVEMVSA</sequence>
<dbReference type="AlphaFoldDB" id="A0A9D4IAG3"/>
<evidence type="ECO:0000256" key="1">
    <source>
        <dbReference type="SAM" id="MobiDB-lite"/>
    </source>
</evidence>
<evidence type="ECO:0000313" key="3">
    <source>
        <dbReference type="Proteomes" id="UP000828390"/>
    </source>
</evidence>
<comment type="caution">
    <text evidence="2">The sequence shown here is derived from an EMBL/GenBank/DDBJ whole genome shotgun (WGS) entry which is preliminary data.</text>
</comment>
<gene>
    <name evidence="2" type="ORF">DPMN_189012</name>
</gene>
<keyword evidence="3" id="KW-1185">Reference proteome</keyword>
<accession>A0A9D4IAG3</accession>
<dbReference type="EMBL" id="JAIWYP010000010">
    <property type="protein sequence ID" value="KAH3754345.1"/>
    <property type="molecule type" value="Genomic_DNA"/>
</dbReference>
<reference evidence="2" key="1">
    <citation type="journal article" date="2019" name="bioRxiv">
        <title>The Genome of the Zebra Mussel, Dreissena polymorpha: A Resource for Invasive Species Research.</title>
        <authorList>
            <person name="McCartney M.A."/>
            <person name="Auch B."/>
            <person name="Kono T."/>
            <person name="Mallez S."/>
            <person name="Zhang Y."/>
            <person name="Obille A."/>
            <person name="Becker A."/>
            <person name="Abrahante J.E."/>
            <person name="Garbe J."/>
            <person name="Badalamenti J.P."/>
            <person name="Herman A."/>
            <person name="Mangelson H."/>
            <person name="Liachko I."/>
            <person name="Sullivan S."/>
            <person name="Sone E.D."/>
            <person name="Koren S."/>
            <person name="Silverstein K.A.T."/>
            <person name="Beckman K.B."/>
            <person name="Gohl D.M."/>
        </authorList>
    </citation>
    <scope>NUCLEOTIDE SEQUENCE</scope>
    <source>
        <strain evidence="2">Duluth1</strain>
        <tissue evidence="2">Whole animal</tissue>
    </source>
</reference>
<reference evidence="2" key="2">
    <citation type="submission" date="2020-11" db="EMBL/GenBank/DDBJ databases">
        <authorList>
            <person name="McCartney M.A."/>
            <person name="Auch B."/>
            <person name="Kono T."/>
            <person name="Mallez S."/>
            <person name="Becker A."/>
            <person name="Gohl D.M."/>
            <person name="Silverstein K.A.T."/>
            <person name="Koren S."/>
            <person name="Bechman K.B."/>
            <person name="Herman A."/>
            <person name="Abrahante J.E."/>
            <person name="Garbe J."/>
        </authorList>
    </citation>
    <scope>NUCLEOTIDE SEQUENCE</scope>
    <source>
        <strain evidence="2">Duluth1</strain>
        <tissue evidence="2">Whole animal</tissue>
    </source>
</reference>
<proteinExistence type="predicted"/>
<feature type="region of interest" description="Disordered" evidence="1">
    <location>
        <begin position="28"/>
        <end position="58"/>
    </location>
</feature>
<protein>
    <submittedName>
        <fullName evidence="2">Uncharacterized protein</fullName>
    </submittedName>
</protein>